<feature type="compositionally biased region" description="Basic residues" evidence="1">
    <location>
        <begin position="1"/>
        <end position="16"/>
    </location>
</feature>
<protein>
    <submittedName>
        <fullName evidence="2">Uncharacterized protein</fullName>
    </submittedName>
</protein>
<feature type="compositionally biased region" description="Low complexity" evidence="1">
    <location>
        <begin position="857"/>
        <end position="869"/>
    </location>
</feature>
<feature type="region of interest" description="Disordered" evidence="1">
    <location>
        <begin position="1"/>
        <end position="52"/>
    </location>
</feature>
<sequence>MPDHHRTKRTTQHREKRRGETHPYAPTTPRARRLASSNREYQGSPLRAHTESPGQTVLELLHFVASPFVSRYRQPANTFDVPWHYEPARSSPPPPAAEAPAQRLGESSPPSTPTKTASPLHPRPPTTTPQKAPTDSKAQAAPSPTPVATEPATLPKPIPSPPLTRSRAARSAVSPASKCRPPTPPRKPAQETTPKPVDQLPSPSPAALEPEPETEPTATAQVQATPSPVHRPAQSIGEASLVIAPTQGFSTPRADPLDLDETVLSLPELPKPVTPPDHIVPPRGQSQASTPPRSPHPPRRAPHTPKTELRSNHSPHAETVNRSLAKFFRDKGDVPLTSEELQRCIQVISANTDSNELEPSVAPPPTMAHVGQRTPFQETRQRLSMASQQVRRFEPIHALATPPRQPKVSSSASSAASTRRNSVQSTETAKSASKYSVTSAVILTTKKRKVHQYLGPGFSPQTKPYSPRASRYRGSARAYRTRHGLLGSQAKPLLQSIVSASEHHVAEAAMPAMDRASTFDGASTSPLSQTSMRWNAATPSTSGLEHTPSKDMASATPPSRTARKLMDILGEIPTASSPDNASPLGATSSRLNNLHSTAAPLFRASPVCPPNRPAEGDASKAQPIDRSTPFFKTPLIGMDTLQRHRPQSTAAMLQQTIPKTLQSPSPPMVETTKEPLANAPSHQGQPTSVGAEAEPPVVSLSYSLGQVSRSPHRPQRPEVKPPALPATAATATTLLPATVPSMPLAAPPAPVPAASPPPALPSSTMFSFATPRFDFPSVPPMDSNPLSALVHPAVGLSPAQFSARLAADAQFTPSFDFSSPESAGSSEPGEQSPTDRLKRTPARLPGSPTLQPQQPASQVTVTSSSLTQSPASTGLASPLFTFDQIPAVSASLTASLFLPVELEQAIDDATPSLLSDATTDWSF</sequence>
<dbReference type="Proteomes" id="UP001151582">
    <property type="component" value="Unassembled WGS sequence"/>
</dbReference>
<dbReference type="OrthoDB" id="5600520at2759"/>
<feature type="region of interest" description="Disordered" evidence="1">
    <location>
        <begin position="704"/>
        <end position="724"/>
    </location>
</feature>
<dbReference type="AlphaFoldDB" id="A0A9W8BAV4"/>
<feature type="compositionally biased region" description="Low complexity" evidence="1">
    <location>
        <begin position="107"/>
        <end position="119"/>
    </location>
</feature>
<feature type="region of interest" description="Disordered" evidence="1">
    <location>
        <begin position="813"/>
        <end position="870"/>
    </location>
</feature>
<feature type="region of interest" description="Disordered" evidence="1">
    <location>
        <begin position="658"/>
        <end position="692"/>
    </location>
</feature>
<feature type="region of interest" description="Disordered" evidence="1">
    <location>
        <begin position="536"/>
        <end position="559"/>
    </location>
</feature>
<accession>A0A9W8BAV4</accession>
<feature type="region of interest" description="Disordered" evidence="1">
    <location>
        <begin position="82"/>
        <end position="323"/>
    </location>
</feature>
<feature type="region of interest" description="Disordered" evidence="1">
    <location>
        <begin position="602"/>
        <end position="629"/>
    </location>
</feature>
<reference evidence="2" key="1">
    <citation type="submission" date="2022-07" db="EMBL/GenBank/DDBJ databases">
        <title>Phylogenomic reconstructions and comparative analyses of Kickxellomycotina fungi.</title>
        <authorList>
            <person name="Reynolds N.K."/>
            <person name="Stajich J.E."/>
            <person name="Barry K."/>
            <person name="Grigoriev I.V."/>
            <person name="Crous P."/>
            <person name="Smith M.E."/>
        </authorList>
    </citation>
    <scope>NUCLEOTIDE SEQUENCE</scope>
    <source>
        <strain evidence="2">RSA 567</strain>
    </source>
</reference>
<comment type="caution">
    <text evidence="2">The sequence shown here is derived from an EMBL/GenBank/DDBJ whole genome shotgun (WGS) entry which is preliminary data.</text>
</comment>
<feature type="compositionally biased region" description="Polar residues" evidence="1">
    <location>
        <begin position="418"/>
        <end position="436"/>
    </location>
</feature>
<feature type="compositionally biased region" description="Low complexity" evidence="1">
    <location>
        <begin position="205"/>
        <end position="220"/>
    </location>
</feature>
<name>A0A9W8BAV4_9FUNG</name>
<feature type="compositionally biased region" description="Polar residues" evidence="1">
    <location>
        <begin position="128"/>
        <end position="137"/>
    </location>
</feature>
<evidence type="ECO:0000313" key="3">
    <source>
        <dbReference type="Proteomes" id="UP001151582"/>
    </source>
</evidence>
<organism evidence="2 3">
    <name type="scientific">Dimargaris verticillata</name>
    <dbReference type="NCBI Taxonomy" id="2761393"/>
    <lineage>
        <taxon>Eukaryota</taxon>
        <taxon>Fungi</taxon>
        <taxon>Fungi incertae sedis</taxon>
        <taxon>Zoopagomycota</taxon>
        <taxon>Kickxellomycotina</taxon>
        <taxon>Dimargaritomycetes</taxon>
        <taxon>Dimargaritales</taxon>
        <taxon>Dimargaritaceae</taxon>
        <taxon>Dimargaris</taxon>
    </lineage>
</organism>
<keyword evidence="3" id="KW-1185">Reference proteome</keyword>
<gene>
    <name evidence="2" type="ORF">H4R34_000898</name>
</gene>
<feature type="compositionally biased region" description="Polar residues" evidence="1">
    <location>
        <begin position="374"/>
        <end position="390"/>
    </location>
</feature>
<feature type="compositionally biased region" description="Pro residues" evidence="1">
    <location>
        <begin position="269"/>
        <end position="279"/>
    </location>
</feature>
<feature type="region of interest" description="Disordered" evidence="1">
    <location>
        <begin position="352"/>
        <end position="436"/>
    </location>
</feature>
<feature type="compositionally biased region" description="Low complexity" evidence="1">
    <location>
        <begin position="818"/>
        <end position="832"/>
    </location>
</feature>
<proteinExistence type="predicted"/>
<dbReference type="EMBL" id="JANBQB010000032">
    <property type="protein sequence ID" value="KAJ1984036.1"/>
    <property type="molecule type" value="Genomic_DNA"/>
</dbReference>
<feature type="compositionally biased region" description="Low complexity" evidence="1">
    <location>
        <begin position="165"/>
        <end position="177"/>
    </location>
</feature>
<evidence type="ECO:0000256" key="1">
    <source>
        <dbReference type="SAM" id="MobiDB-lite"/>
    </source>
</evidence>
<evidence type="ECO:0000313" key="2">
    <source>
        <dbReference type="EMBL" id="KAJ1984036.1"/>
    </source>
</evidence>